<evidence type="ECO:0000313" key="2">
    <source>
        <dbReference type="EMBL" id="KAF8406802.1"/>
    </source>
</evidence>
<dbReference type="GO" id="GO:0004842">
    <property type="term" value="F:ubiquitin-protein transferase activity"/>
    <property type="evidence" value="ECO:0007669"/>
    <property type="project" value="InterPro"/>
</dbReference>
<dbReference type="PANTHER" id="PTHR46293">
    <property type="entry name" value="E3 UBIQUITIN PROTEIN LIGASE DRIP1"/>
    <property type="match status" value="1"/>
</dbReference>
<evidence type="ECO:0000256" key="1">
    <source>
        <dbReference type="SAM" id="MobiDB-lite"/>
    </source>
</evidence>
<dbReference type="EMBL" id="JABCRI010000004">
    <property type="protein sequence ID" value="KAF8406802.1"/>
    <property type="molecule type" value="Genomic_DNA"/>
</dbReference>
<feature type="region of interest" description="Disordered" evidence="1">
    <location>
        <begin position="153"/>
        <end position="210"/>
    </location>
</feature>
<evidence type="ECO:0000313" key="3">
    <source>
        <dbReference type="Proteomes" id="UP000655225"/>
    </source>
</evidence>
<feature type="compositionally biased region" description="Basic and acidic residues" evidence="1">
    <location>
        <begin position="179"/>
        <end position="194"/>
    </location>
</feature>
<feature type="compositionally biased region" description="Basic and acidic residues" evidence="1">
    <location>
        <begin position="64"/>
        <end position="76"/>
    </location>
</feature>
<feature type="region of interest" description="Disordered" evidence="1">
    <location>
        <begin position="64"/>
        <end position="91"/>
    </location>
</feature>
<gene>
    <name evidence="2" type="ORF">HHK36_005923</name>
</gene>
<dbReference type="InterPro" id="IPR044807">
    <property type="entry name" value="DRIP1-like"/>
</dbReference>
<comment type="caution">
    <text evidence="2">The sequence shown here is derived from an EMBL/GenBank/DDBJ whole genome shotgun (WGS) entry which is preliminary data.</text>
</comment>
<organism evidence="2 3">
    <name type="scientific">Tetracentron sinense</name>
    <name type="common">Spur-leaf</name>
    <dbReference type="NCBI Taxonomy" id="13715"/>
    <lineage>
        <taxon>Eukaryota</taxon>
        <taxon>Viridiplantae</taxon>
        <taxon>Streptophyta</taxon>
        <taxon>Embryophyta</taxon>
        <taxon>Tracheophyta</taxon>
        <taxon>Spermatophyta</taxon>
        <taxon>Magnoliopsida</taxon>
        <taxon>Trochodendrales</taxon>
        <taxon>Trochodendraceae</taxon>
        <taxon>Tetracentron</taxon>
    </lineage>
</organism>
<reference evidence="2 3" key="1">
    <citation type="submission" date="2020-04" db="EMBL/GenBank/DDBJ databases">
        <title>Plant Genome Project.</title>
        <authorList>
            <person name="Zhang R.-G."/>
        </authorList>
    </citation>
    <scope>NUCLEOTIDE SEQUENCE [LARGE SCALE GENOMIC DNA]</scope>
    <source>
        <strain evidence="2">YNK0</strain>
        <tissue evidence="2">Leaf</tissue>
    </source>
</reference>
<dbReference type="OMA" id="CIYEKVE"/>
<keyword evidence="3" id="KW-1185">Reference proteome</keyword>
<protein>
    <submittedName>
        <fullName evidence="2">Uncharacterized protein</fullName>
    </submittedName>
</protein>
<proteinExistence type="predicted"/>
<dbReference type="AlphaFoldDB" id="A0A835DNM3"/>
<dbReference type="Proteomes" id="UP000655225">
    <property type="component" value="Unassembled WGS sequence"/>
</dbReference>
<name>A0A835DNM3_TETSI</name>
<dbReference type="PANTHER" id="PTHR46293:SF1">
    <property type="entry name" value="OS03G0632800 PROTEIN"/>
    <property type="match status" value="1"/>
</dbReference>
<accession>A0A835DNM3</accession>
<dbReference type="OrthoDB" id="1305878at2759"/>
<sequence length="342" mass="38448">MKIFPSKKSKELESACTLTTPTRKKERSLSSLVIRTNLAATKPSMRRAKALPQKPGMSREIIQKRHDDRDVIENNNHRGRGSSLEGSNKLSMVSKKQRMSCEVEPSQVVCTTSGPPVRLVASLKETSKGPNWELLTCLAEAADGTNDLNKPVLSIPASNMEDNDKVNMQNVRRLKRRARESISDQRNGSDKKIDNGNGLGKSPKLSSDGSEKFIISREQSNATSTTNGFPDRYLKRLYPVWLALLAYKDKNGDAYPQIPKFYIRVKDGNIPVSYINKYLVQKLNLKHESEVEVTCCGQKLVPSLTLNSLVDIWIRFMLLYSKEGERNSGGHNFVMVLMYGRK</sequence>
<dbReference type="Gene3D" id="3.10.20.90">
    <property type="entry name" value="Phosphatidylinositol 3-kinase Catalytic Subunit, Chain A, domain 1"/>
    <property type="match status" value="1"/>
</dbReference>